<gene>
    <name evidence="5" type="ORF">DXB37_00175</name>
</gene>
<dbReference type="EMBL" id="QSVA01000001">
    <property type="protein sequence ID" value="RGN97327.1"/>
    <property type="molecule type" value="Genomic_DNA"/>
</dbReference>
<evidence type="ECO:0000313" key="6">
    <source>
        <dbReference type="Proteomes" id="UP000260759"/>
    </source>
</evidence>
<evidence type="ECO:0000256" key="3">
    <source>
        <dbReference type="ARBA" id="ARBA00023163"/>
    </source>
</evidence>
<dbReference type="PROSITE" id="PS01124">
    <property type="entry name" value="HTH_ARAC_FAMILY_2"/>
    <property type="match status" value="1"/>
</dbReference>
<keyword evidence="3" id="KW-0804">Transcription</keyword>
<organism evidence="5 6">
    <name type="scientific">Bacteroides uniformis</name>
    <dbReference type="NCBI Taxonomy" id="820"/>
    <lineage>
        <taxon>Bacteria</taxon>
        <taxon>Pseudomonadati</taxon>
        <taxon>Bacteroidota</taxon>
        <taxon>Bacteroidia</taxon>
        <taxon>Bacteroidales</taxon>
        <taxon>Bacteroidaceae</taxon>
        <taxon>Bacteroides</taxon>
    </lineage>
</organism>
<evidence type="ECO:0000313" key="5">
    <source>
        <dbReference type="EMBL" id="RGN97327.1"/>
    </source>
</evidence>
<proteinExistence type="predicted"/>
<dbReference type="Pfam" id="PF12833">
    <property type="entry name" value="HTH_18"/>
    <property type="match status" value="1"/>
</dbReference>
<dbReference type="InterPro" id="IPR018060">
    <property type="entry name" value="HTH_AraC"/>
</dbReference>
<dbReference type="InterPro" id="IPR020449">
    <property type="entry name" value="Tscrpt_reg_AraC-type_HTH"/>
</dbReference>
<evidence type="ECO:0000256" key="1">
    <source>
        <dbReference type="ARBA" id="ARBA00023015"/>
    </source>
</evidence>
<dbReference type="SMART" id="SM00342">
    <property type="entry name" value="HTH_ARAC"/>
    <property type="match status" value="1"/>
</dbReference>
<dbReference type="GO" id="GO:0043565">
    <property type="term" value="F:sequence-specific DNA binding"/>
    <property type="evidence" value="ECO:0007669"/>
    <property type="project" value="InterPro"/>
</dbReference>
<keyword evidence="2" id="KW-0238">DNA-binding</keyword>
<evidence type="ECO:0000256" key="2">
    <source>
        <dbReference type="ARBA" id="ARBA00023125"/>
    </source>
</evidence>
<dbReference type="AlphaFoldDB" id="A0A3E5F5M2"/>
<feature type="domain" description="HTH araC/xylS-type" evidence="4">
    <location>
        <begin position="181"/>
        <end position="279"/>
    </location>
</feature>
<dbReference type="PANTHER" id="PTHR43280:SF32">
    <property type="entry name" value="TRANSCRIPTIONAL REGULATORY PROTEIN"/>
    <property type="match status" value="1"/>
</dbReference>
<sequence length="282" mass="32341">MNISEFNINDEFIACNHITTSELNPLVKKPYHTKASIFVLCIKGVLKTIINHTQFKVEANLLLAIPPETFVQLLHTSDDTEIYVVIFSKQLIQSAGVGKVMMDKFHIIGKHYIFPLSKKNFQLYAEFMTYLSHLYQRTESPSSLVSLQTLLAYLLQGISELCPEHPRIKETPGSRHFNQYRIFIRLVHTDYVREHQVSYYALKMNMRPAALCRLVKKESGHTAMEIINNTIIMDAKAQLCTANTPIKDIAVSLGFNNAAFFNKFFKRHTGIPPQKFRTSSKQ</sequence>
<protein>
    <submittedName>
        <fullName evidence="5">AraC family transcriptional regulator</fullName>
    </submittedName>
</protein>
<dbReference type="SUPFAM" id="SSF46689">
    <property type="entry name" value="Homeodomain-like"/>
    <property type="match status" value="1"/>
</dbReference>
<dbReference type="InterPro" id="IPR009057">
    <property type="entry name" value="Homeodomain-like_sf"/>
</dbReference>
<dbReference type="Gene3D" id="1.10.10.60">
    <property type="entry name" value="Homeodomain-like"/>
    <property type="match status" value="1"/>
</dbReference>
<comment type="caution">
    <text evidence="5">The sequence shown here is derived from an EMBL/GenBank/DDBJ whole genome shotgun (WGS) entry which is preliminary data.</text>
</comment>
<evidence type="ECO:0000259" key="4">
    <source>
        <dbReference type="PROSITE" id="PS01124"/>
    </source>
</evidence>
<dbReference type="PRINTS" id="PR00032">
    <property type="entry name" value="HTHARAC"/>
</dbReference>
<dbReference type="GO" id="GO:0003700">
    <property type="term" value="F:DNA-binding transcription factor activity"/>
    <property type="evidence" value="ECO:0007669"/>
    <property type="project" value="InterPro"/>
</dbReference>
<dbReference type="Proteomes" id="UP000260759">
    <property type="component" value="Unassembled WGS sequence"/>
</dbReference>
<keyword evidence="1" id="KW-0805">Transcription regulation</keyword>
<reference evidence="5 6" key="1">
    <citation type="submission" date="2018-08" db="EMBL/GenBank/DDBJ databases">
        <title>A genome reference for cultivated species of the human gut microbiota.</title>
        <authorList>
            <person name="Zou Y."/>
            <person name="Xue W."/>
            <person name="Luo G."/>
        </authorList>
    </citation>
    <scope>NUCLEOTIDE SEQUENCE [LARGE SCALE GENOMIC DNA]</scope>
    <source>
        <strain evidence="5 6">OM03-4</strain>
    </source>
</reference>
<name>A0A3E5F5M2_BACUN</name>
<dbReference type="PANTHER" id="PTHR43280">
    <property type="entry name" value="ARAC-FAMILY TRANSCRIPTIONAL REGULATOR"/>
    <property type="match status" value="1"/>
</dbReference>
<dbReference type="SUPFAM" id="SSF51215">
    <property type="entry name" value="Regulatory protein AraC"/>
    <property type="match status" value="1"/>
</dbReference>
<dbReference type="RefSeq" id="WP_117599223.1">
    <property type="nucleotide sequence ID" value="NZ_QSVA01000001.1"/>
</dbReference>
<dbReference type="InterPro" id="IPR037923">
    <property type="entry name" value="HTH-like"/>
</dbReference>
<accession>A0A3E5F5M2</accession>